<reference evidence="2 3" key="1">
    <citation type="submission" date="2018-04" db="EMBL/GenBank/DDBJ databases">
        <title>Genomic Encyclopedia of Archaeal and Bacterial Type Strains, Phase II (KMG-II): from individual species to whole genera.</title>
        <authorList>
            <person name="Goeker M."/>
        </authorList>
    </citation>
    <scope>NUCLEOTIDE SEQUENCE [LARGE SCALE GENOMIC DNA]</scope>
    <source>
        <strain evidence="2 3">DSM 100434</strain>
    </source>
</reference>
<evidence type="ECO:0000313" key="2">
    <source>
        <dbReference type="EMBL" id="PTQ70228.1"/>
    </source>
</evidence>
<dbReference type="AlphaFoldDB" id="A0A2T5HF73"/>
<feature type="region of interest" description="Disordered" evidence="1">
    <location>
        <begin position="50"/>
        <end position="71"/>
    </location>
</feature>
<gene>
    <name evidence="2" type="ORF">C8N42_110113</name>
</gene>
<evidence type="ECO:0000313" key="3">
    <source>
        <dbReference type="Proteomes" id="UP000244077"/>
    </source>
</evidence>
<dbReference type="InterPro" id="IPR021395">
    <property type="entry name" value="DUF3035"/>
</dbReference>
<dbReference type="PROSITE" id="PS51257">
    <property type="entry name" value="PROKAR_LIPOPROTEIN"/>
    <property type="match status" value="1"/>
</dbReference>
<dbReference type="Proteomes" id="UP000244077">
    <property type="component" value="Unassembled WGS sequence"/>
</dbReference>
<evidence type="ECO:0000256" key="1">
    <source>
        <dbReference type="SAM" id="MobiDB-lite"/>
    </source>
</evidence>
<name>A0A2T5HF73_9RHOB</name>
<proteinExistence type="predicted"/>
<dbReference type="Pfam" id="PF11233">
    <property type="entry name" value="DUF3035"/>
    <property type="match status" value="1"/>
</dbReference>
<accession>A0A2T5HF73</accession>
<dbReference type="EMBL" id="QAOH01000010">
    <property type="protein sequence ID" value="PTQ70228.1"/>
    <property type="molecule type" value="Genomic_DNA"/>
</dbReference>
<keyword evidence="3" id="KW-1185">Reference proteome</keyword>
<comment type="caution">
    <text evidence="2">The sequence shown here is derived from an EMBL/GenBank/DDBJ whole genome shotgun (WGS) entry which is preliminary data.</text>
</comment>
<organism evidence="2 3">
    <name type="scientific">Celeribacter persicus</name>
    <dbReference type="NCBI Taxonomy" id="1651082"/>
    <lineage>
        <taxon>Bacteria</taxon>
        <taxon>Pseudomonadati</taxon>
        <taxon>Pseudomonadota</taxon>
        <taxon>Alphaproteobacteria</taxon>
        <taxon>Rhodobacterales</taxon>
        <taxon>Roseobacteraceae</taxon>
        <taxon>Celeribacter</taxon>
    </lineage>
</organism>
<sequence length="155" mass="16602">MVSNVFRTGLCLMAVTALVACGQGRERVPNRVKTGPDEFSIVPAKPLEKPASYNDLPVPTPGGSNRTDATPNADAIVALGGRVPTGGVDGGIVSYASRYGVDPRIRADLAEDDAKKRTGRGSYERAYKRFALDSYEEWLRLRALGIQVPSAPPQD</sequence>
<protein>
    <submittedName>
        <fullName evidence="2">Beta-barrel assembly complex subunit BamF</fullName>
    </submittedName>
</protein>